<evidence type="ECO:0000256" key="3">
    <source>
        <dbReference type="ARBA" id="ARBA00022723"/>
    </source>
</evidence>
<gene>
    <name evidence="13" type="primary">LOC103513624</name>
</gene>
<dbReference type="GeneID" id="103513624"/>
<evidence type="ECO:0000259" key="11">
    <source>
        <dbReference type="PROSITE" id="PS50157"/>
    </source>
</evidence>
<dbReference type="SUPFAM" id="SSF57667">
    <property type="entry name" value="beta-beta-alpha zinc fingers"/>
    <property type="match status" value="1"/>
</dbReference>
<name>A0A1S3D8L5_DIACI</name>
<dbReference type="STRING" id="121845.A0A1S3D8L5"/>
<dbReference type="PROSITE" id="PS50157">
    <property type="entry name" value="ZINC_FINGER_C2H2_2"/>
    <property type="match status" value="1"/>
</dbReference>
<dbReference type="AlphaFoldDB" id="A0A1S3D8L5"/>
<reference evidence="13" key="1">
    <citation type="submission" date="2025-08" db="UniProtKB">
        <authorList>
            <consortium name="RefSeq"/>
        </authorList>
    </citation>
    <scope>IDENTIFICATION</scope>
</reference>
<dbReference type="KEGG" id="dci:103513624"/>
<evidence type="ECO:0000313" key="12">
    <source>
        <dbReference type="Proteomes" id="UP000079169"/>
    </source>
</evidence>
<keyword evidence="5 9" id="KW-0863">Zinc-finger</keyword>
<dbReference type="InterPro" id="IPR013087">
    <property type="entry name" value="Znf_C2H2_type"/>
</dbReference>
<feature type="region of interest" description="Disordered" evidence="10">
    <location>
        <begin position="25"/>
        <end position="44"/>
    </location>
</feature>
<keyword evidence="6" id="KW-0862">Zinc</keyword>
<evidence type="ECO:0000256" key="4">
    <source>
        <dbReference type="ARBA" id="ARBA00022737"/>
    </source>
</evidence>
<protein>
    <submittedName>
        <fullName evidence="13">Myoneurin-like</fullName>
    </submittedName>
</protein>
<evidence type="ECO:0000256" key="7">
    <source>
        <dbReference type="ARBA" id="ARBA00023125"/>
    </source>
</evidence>
<evidence type="ECO:0000256" key="10">
    <source>
        <dbReference type="SAM" id="MobiDB-lite"/>
    </source>
</evidence>
<dbReference type="GO" id="GO:0005634">
    <property type="term" value="C:nucleus"/>
    <property type="evidence" value="ECO:0007669"/>
    <property type="project" value="UniProtKB-SubCell"/>
</dbReference>
<accession>A0A1S3D8L5</accession>
<dbReference type="GO" id="GO:0008270">
    <property type="term" value="F:zinc ion binding"/>
    <property type="evidence" value="ECO:0007669"/>
    <property type="project" value="UniProtKB-KW"/>
</dbReference>
<dbReference type="GO" id="GO:0000981">
    <property type="term" value="F:DNA-binding transcription factor activity, RNA polymerase II-specific"/>
    <property type="evidence" value="ECO:0007669"/>
    <property type="project" value="TreeGrafter"/>
</dbReference>
<keyword evidence="4" id="KW-0677">Repeat</keyword>
<feature type="domain" description="C2H2-type" evidence="11">
    <location>
        <begin position="349"/>
        <end position="376"/>
    </location>
</feature>
<evidence type="ECO:0000256" key="1">
    <source>
        <dbReference type="ARBA" id="ARBA00004123"/>
    </source>
</evidence>
<dbReference type="PROSITE" id="PS00028">
    <property type="entry name" value="ZINC_FINGER_C2H2_1"/>
    <property type="match status" value="1"/>
</dbReference>
<sequence length="425" mass="48938">MEYQKYQEEVKALEKSYFKELMADCESSDRNESHGGNEEKVDESLLDKPPNEIIRTVEENVENKINQLNEIEIIRTDGSEEKKTGTHLKGSHLDKTMLNDEESAVYVLQGKNYTRMDQVNDEAYVKINGQYVKPPNTNQRSKPVKILPKPDCPHPNDVLKQLQKIVNQNVAEVQLYPTTTTKANPTNQILELYNQQLKLFNQKPTKHTPEVLKSQANKTNTTYHANMLKKMTEISLEPAKPNKDVTVREMKKLNVHLDDDIDNHDVTDNDLLKNLSSEEIHCFSRCTFCSNSLNVSNIGELLLHCRECPALDRSEGRFTYICYVCGVYNSYKSTNMKKHILTHLGRKAFACDACEYTCVTRSDLQRHVRKHTGEKPYACHVCDYRSSRTETLKKHLVNIHKIVQANYSIPELNLYNALLNRDMSV</sequence>
<keyword evidence="12" id="KW-1185">Reference proteome</keyword>
<dbReference type="SMART" id="SM00355">
    <property type="entry name" value="ZnF_C2H2"/>
    <property type="match status" value="3"/>
</dbReference>
<dbReference type="RefSeq" id="XP_008476692.1">
    <property type="nucleotide sequence ID" value="XM_008478470.3"/>
</dbReference>
<dbReference type="PANTHER" id="PTHR23235">
    <property type="entry name" value="KRUEPPEL-LIKE TRANSCRIPTION FACTOR"/>
    <property type="match status" value="1"/>
</dbReference>
<comment type="similarity">
    <text evidence="2">Belongs to the hunchback C2H2-type zinc-finger protein family.</text>
</comment>
<comment type="subcellular location">
    <subcellularLocation>
        <location evidence="1">Nucleus</location>
    </subcellularLocation>
</comment>
<dbReference type="Gene3D" id="3.30.160.60">
    <property type="entry name" value="Classic Zinc Finger"/>
    <property type="match status" value="2"/>
</dbReference>
<keyword evidence="8" id="KW-0539">Nucleus</keyword>
<evidence type="ECO:0000256" key="5">
    <source>
        <dbReference type="ARBA" id="ARBA00022771"/>
    </source>
</evidence>
<evidence type="ECO:0000256" key="8">
    <source>
        <dbReference type="ARBA" id="ARBA00023242"/>
    </source>
</evidence>
<dbReference type="FunFam" id="3.30.160.60:FF:000446">
    <property type="entry name" value="Zinc finger protein"/>
    <property type="match status" value="1"/>
</dbReference>
<keyword evidence="7" id="KW-0238">DNA-binding</keyword>
<evidence type="ECO:0000256" key="9">
    <source>
        <dbReference type="PROSITE-ProRule" id="PRU00042"/>
    </source>
</evidence>
<organism evidence="12 13">
    <name type="scientific">Diaphorina citri</name>
    <name type="common">Asian citrus psyllid</name>
    <dbReference type="NCBI Taxonomy" id="121845"/>
    <lineage>
        <taxon>Eukaryota</taxon>
        <taxon>Metazoa</taxon>
        <taxon>Ecdysozoa</taxon>
        <taxon>Arthropoda</taxon>
        <taxon>Hexapoda</taxon>
        <taxon>Insecta</taxon>
        <taxon>Pterygota</taxon>
        <taxon>Neoptera</taxon>
        <taxon>Paraneoptera</taxon>
        <taxon>Hemiptera</taxon>
        <taxon>Sternorrhyncha</taxon>
        <taxon>Psylloidea</taxon>
        <taxon>Psyllidae</taxon>
        <taxon>Diaphorininae</taxon>
        <taxon>Diaphorina</taxon>
    </lineage>
</organism>
<dbReference type="Proteomes" id="UP000079169">
    <property type="component" value="Unplaced"/>
</dbReference>
<dbReference type="FunFam" id="3.30.160.60:FF:000614">
    <property type="entry name" value="Zinc finger protein 142"/>
    <property type="match status" value="1"/>
</dbReference>
<evidence type="ECO:0000313" key="13">
    <source>
        <dbReference type="RefSeq" id="XP_008476692.1"/>
    </source>
</evidence>
<dbReference type="PaxDb" id="121845-A0A1S3D8L5"/>
<dbReference type="InterPro" id="IPR036236">
    <property type="entry name" value="Znf_C2H2_sf"/>
</dbReference>
<dbReference type="PANTHER" id="PTHR23235:SF120">
    <property type="entry name" value="KRUPPEL-LIKE FACTOR 15"/>
    <property type="match status" value="1"/>
</dbReference>
<evidence type="ECO:0000256" key="6">
    <source>
        <dbReference type="ARBA" id="ARBA00022833"/>
    </source>
</evidence>
<evidence type="ECO:0000256" key="2">
    <source>
        <dbReference type="ARBA" id="ARBA00007746"/>
    </source>
</evidence>
<dbReference type="GO" id="GO:0000978">
    <property type="term" value="F:RNA polymerase II cis-regulatory region sequence-specific DNA binding"/>
    <property type="evidence" value="ECO:0007669"/>
    <property type="project" value="TreeGrafter"/>
</dbReference>
<keyword evidence="3" id="KW-0479">Metal-binding</keyword>
<proteinExistence type="inferred from homology"/>